<dbReference type="Proteomes" id="UP000182680">
    <property type="component" value="Unassembled WGS sequence"/>
</dbReference>
<keyword evidence="1" id="KW-0802">TPR repeat</keyword>
<proteinExistence type="predicted"/>
<dbReference type="SMART" id="SM00028">
    <property type="entry name" value="TPR"/>
    <property type="match status" value="3"/>
</dbReference>
<reference evidence="3" key="1">
    <citation type="submission" date="2016-11" db="EMBL/GenBank/DDBJ databases">
        <authorList>
            <person name="Jaros S."/>
            <person name="Januszkiewicz K."/>
            <person name="Wedrychowicz H."/>
        </authorList>
    </citation>
    <scope>NUCLEOTIDE SEQUENCE [LARGE SCALE GENOMIC DNA]</scope>
    <source>
        <strain evidence="3">DSM 7057</strain>
    </source>
</reference>
<evidence type="ECO:0000313" key="3">
    <source>
        <dbReference type="Proteomes" id="UP000182680"/>
    </source>
</evidence>
<evidence type="ECO:0000256" key="1">
    <source>
        <dbReference type="PROSITE-ProRule" id="PRU00339"/>
    </source>
</evidence>
<protein>
    <submittedName>
        <fullName evidence="2">TPR repeat-containing protein</fullName>
    </submittedName>
</protein>
<dbReference type="RefSeq" id="WP_072311558.1">
    <property type="nucleotide sequence ID" value="NZ_FPIW01000011.1"/>
</dbReference>
<dbReference type="EMBL" id="FPIW01000011">
    <property type="protein sequence ID" value="SFW35770.1"/>
    <property type="molecule type" value="Genomic_DNA"/>
</dbReference>
<gene>
    <name evidence="2" type="ORF">SAMN02910291_00981</name>
</gene>
<dbReference type="PROSITE" id="PS50005">
    <property type="entry name" value="TPR"/>
    <property type="match status" value="1"/>
</dbReference>
<dbReference type="AlphaFoldDB" id="A0AA94L1Z0"/>
<organism evidence="2 3">
    <name type="scientific">Desulfovibrio desulfuricans</name>
    <dbReference type="NCBI Taxonomy" id="876"/>
    <lineage>
        <taxon>Bacteria</taxon>
        <taxon>Pseudomonadati</taxon>
        <taxon>Thermodesulfobacteriota</taxon>
        <taxon>Desulfovibrionia</taxon>
        <taxon>Desulfovibrionales</taxon>
        <taxon>Desulfovibrionaceae</taxon>
        <taxon>Desulfovibrio</taxon>
    </lineage>
</organism>
<dbReference type="Gene3D" id="1.25.40.10">
    <property type="entry name" value="Tetratricopeptide repeat domain"/>
    <property type="match status" value="1"/>
</dbReference>
<dbReference type="InterPro" id="IPR019734">
    <property type="entry name" value="TPR_rpt"/>
</dbReference>
<accession>A0AA94L1Z0</accession>
<dbReference type="InterPro" id="IPR011990">
    <property type="entry name" value="TPR-like_helical_dom_sf"/>
</dbReference>
<evidence type="ECO:0000313" key="2">
    <source>
        <dbReference type="EMBL" id="SFW35770.1"/>
    </source>
</evidence>
<sequence>MLTTAPKDIRENIARAVGYLRRDEVERSLLAMSEALRRMAEVRMLRSARAELDIQISEFLASLIHHQTMQPLLDPEHTGKPRSIPFQQGKEAALATVLDGLGRILQKEAENCVQAELAARMERKKHLIETGLQFVREGQTAKGRAFLKRVVEEFSREDGIRVQVGQIFSAAGLYQEAAEMYEEAITIQPREPAAYTGAVAAWMELREYEKAENIYKAVLRTFGGHPSTFGKMAALYLAWRKRQAAEDMAFRALQEDPGQPDALEVIAALERR</sequence>
<dbReference type="Pfam" id="PF14559">
    <property type="entry name" value="TPR_19"/>
    <property type="match status" value="1"/>
</dbReference>
<name>A0AA94L1Z0_DESDE</name>
<dbReference type="SUPFAM" id="SSF48452">
    <property type="entry name" value="TPR-like"/>
    <property type="match status" value="1"/>
</dbReference>
<feature type="repeat" description="TPR" evidence="1">
    <location>
        <begin position="158"/>
        <end position="191"/>
    </location>
</feature>
<comment type="caution">
    <text evidence="2">The sequence shown here is derived from an EMBL/GenBank/DDBJ whole genome shotgun (WGS) entry which is preliminary data.</text>
</comment>